<keyword evidence="3" id="KW-0378">Hydrolase</keyword>
<feature type="coiled-coil region" evidence="5">
    <location>
        <begin position="410"/>
        <end position="440"/>
    </location>
</feature>
<dbReference type="EMBL" id="CAJVCH010143019">
    <property type="protein sequence ID" value="CAG7727028.1"/>
    <property type="molecule type" value="Genomic_DNA"/>
</dbReference>
<proteinExistence type="inferred from homology"/>
<dbReference type="GO" id="GO:0005634">
    <property type="term" value="C:nucleus"/>
    <property type="evidence" value="ECO:0007669"/>
    <property type="project" value="TreeGrafter"/>
</dbReference>
<evidence type="ECO:0000259" key="7">
    <source>
        <dbReference type="PROSITE" id="PS50600"/>
    </source>
</evidence>
<dbReference type="PANTHER" id="PTHR12606">
    <property type="entry name" value="SENTRIN/SUMO-SPECIFIC PROTEASE"/>
    <property type="match status" value="1"/>
</dbReference>
<keyword evidence="2" id="KW-0645">Protease</keyword>
<reference evidence="8" key="1">
    <citation type="submission" date="2021-06" db="EMBL/GenBank/DDBJ databases">
        <authorList>
            <person name="Hodson N. C."/>
            <person name="Mongue J. A."/>
            <person name="Jaron S. K."/>
        </authorList>
    </citation>
    <scope>NUCLEOTIDE SEQUENCE</scope>
</reference>
<dbReference type="GO" id="GO:0016929">
    <property type="term" value="F:deSUMOylase activity"/>
    <property type="evidence" value="ECO:0007669"/>
    <property type="project" value="TreeGrafter"/>
</dbReference>
<protein>
    <recommendedName>
        <fullName evidence="7">Ubiquitin-like protease family profile domain-containing protein</fullName>
    </recommendedName>
</protein>
<evidence type="ECO:0000256" key="3">
    <source>
        <dbReference type="ARBA" id="ARBA00022801"/>
    </source>
</evidence>
<dbReference type="PROSITE" id="PS50600">
    <property type="entry name" value="ULP_PROTEASE"/>
    <property type="match status" value="1"/>
</dbReference>
<dbReference type="PANTHER" id="PTHR12606:SF141">
    <property type="entry name" value="GH15225P-RELATED"/>
    <property type="match status" value="1"/>
</dbReference>
<feature type="domain" description="Ubiquitin-like protease family profile" evidence="7">
    <location>
        <begin position="495"/>
        <end position="658"/>
    </location>
</feature>
<dbReference type="GO" id="GO:0006508">
    <property type="term" value="P:proteolysis"/>
    <property type="evidence" value="ECO:0007669"/>
    <property type="project" value="UniProtKB-KW"/>
</dbReference>
<name>A0A8J2JTD3_9HEXA</name>
<evidence type="ECO:0000313" key="9">
    <source>
        <dbReference type="Proteomes" id="UP000708208"/>
    </source>
</evidence>
<evidence type="ECO:0000313" key="8">
    <source>
        <dbReference type="EMBL" id="CAG7727028.1"/>
    </source>
</evidence>
<dbReference type="Proteomes" id="UP000708208">
    <property type="component" value="Unassembled WGS sequence"/>
</dbReference>
<evidence type="ECO:0000256" key="2">
    <source>
        <dbReference type="ARBA" id="ARBA00022670"/>
    </source>
</evidence>
<evidence type="ECO:0000256" key="6">
    <source>
        <dbReference type="SAM" id="MobiDB-lite"/>
    </source>
</evidence>
<evidence type="ECO:0000256" key="5">
    <source>
        <dbReference type="SAM" id="Coils"/>
    </source>
</evidence>
<dbReference type="AlphaFoldDB" id="A0A8J2JTD3"/>
<dbReference type="GO" id="GO:0080090">
    <property type="term" value="P:regulation of primary metabolic process"/>
    <property type="evidence" value="ECO:0007669"/>
    <property type="project" value="UniProtKB-ARBA"/>
</dbReference>
<organism evidence="8 9">
    <name type="scientific">Allacma fusca</name>
    <dbReference type="NCBI Taxonomy" id="39272"/>
    <lineage>
        <taxon>Eukaryota</taxon>
        <taxon>Metazoa</taxon>
        <taxon>Ecdysozoa</taxon>
        <taxon>Arthropoda</taxon>
        <taxon>Hexapoda</taxon>
        <taxon>Collembola</taxon>
        <taxon>Symphypleona</taxon>
        <taxon>Sminthuridae</taxon>
        <taxon>Allacma</taxon>
    </lineage>
</organism>
<comment type="similarity">
    <text evidence="1">Belongs to the peptidase C48 family.</text>
</comment>
<dbReference type="Pfam" id="PF02902">
    <property type="entry name" value="Peptidase_C48"/>
    <property type="match status" value="1"/>
</dbReference>
<evidence type="ECO:0000256" key="1">
    <source>
        <dbReference type="ARBA" id="ARBA00005234"/>
    </source>
</evidence>
<dbReference type="GO" id="GO:0016926">
    <property type="term" value="P:protein desumoylation"/>
    <property type="evidence" value="ECO:0007669"/>
    <property type="project" value="TreeGrafter"/>
</dbReference>
<dbReference type="InterPro" id="IPR003653">
    <property type="entry name" value="Peptidase_C48_C"/>
</dbReference>
<dbReference type="GO" id="GO:0060255">
    <property type="term" value="P:regulation of macromolecule metabolic process"/>
    <property type="evidence" value="ECO:0007669"/>
    <property type="project" value="UniProtKB-ARBA"/>
</dbReference>
<accession>A0A8J2JTD3</accession>
<feature type="region of interest" description="Disordered" evidence="6">
    <location>
        <begin position="349"/>
        <end position="377"/>
    </location>
</feature>
<sequence>MDLLRRVFSNVVNTIVPDRFKEPIIVRKRTVDSFESEITDDEEVPNSFFSFSKRMRSSLDHGQSSSVTSMAMFDKSFADDLSRGRTIPIELTSENVRNVRSKVDDVVSVTAGSAVSNSRPRSLFSSVSPFHRSHNYWLPKKEVMRKTKGSNFLTDRFRKNSLPVYETFKQNVVRLDEKNSYVKLVDTMMASNDLRKSSNRSTSDSDQLWQHHRINSVPLTRSKLSQPDLVHMMLNWYNTSNAAYKGSLNISPTMAGSSKDCIKDSISSSVVGDCSSSKVIETIDLSRESDSDDSVICDTTVSIPKPEFVPRTLMKKSVSAKKLESLEERIQLVLDTSLETRKKPVVVVDLGDDSETESTVNSSEKENDDEVEVLSPPSLKRQPINALALDLQSNLFANENWLKDSKSSFAESQRDRAERVKREEKKLQNLKNESALDRDLAQIVQRNLSLRDVLVLEEPEKLKLPEITEYMKDVITRARYGRDFTEIITTTTNNIEITKSDIRSLEPTQWLNDNVINSYLDLVALRSNYHNEWPSVYVFTTFFYPKYLKEGYSNILKRWTRKVDIFSFDLLIFPIHLGIHWCLAAADVRRKIVKYYDSLGGKNYQCPKALLQYLGKEHQERKKSSIGDNWKAEIVQGIPQQQNGSDCGMFTCKFAEYLSRDAELNFKQEHMNYYRERMIYEIISGDLLHP</sequence>
<keyword evidence="4" id="KW-0788">Thiol protease</keyword>
<gene>
    <name evidence="8" type="ORF">AFUS01_LOCUS15899</name>
</gene>
<evidence type="ECO:0000256" key="4">
    <source>
        <dbReference type="ARBA" id="ARBA00022807"/>
    </source>
</evidence>
<keyword evidence="5" id="KW-0175">Coiled coil</keyword>
<dbReference type="FunFam" id="3.40.395.10:FF:000001">
    <property type="entry name" value="Sentrin-specific protease 1"/>
    <property type="match status" value="1"/>
</dbReference>
<keyword evidence="9" id="KW-1185">Reference proteome</keyword>
<dbReference type="OrthoDB" id="1939479at2759"/>
<comment type="caution">
    <text evidence="8">The sequence shown here is derived from an EMBL/GenBank/DDBJ whole genome shotgun (WGS) entry which is preliminary data.</text>
</comment>